<dbReference type="Pfam" id="PF00814">
    <property type="entry name" value="TsaD"/>
    <property type="match status" value="1"/>
</dbReference>
<dbReference type="SUPFAM" id="SSF53067">
    <property type="entry name" value="Actin-like ATPase domain"/>
    <property type="match status" value="1"/>
</dbReference>
<evidence type="ECO:0000313" key="3">
    <source>
        <dbReference type="Proteomes" id="UP000031561"/>
    </source>
</evidence>
<accession>A0ABD4T3U8</accession>
<evidence type="ECO:0000259" key="1">
    <source>
        <dbReference type="Pfam" id="PF00814"/>
    </source>
</evidence>
<dbReference type="NCBIfam" id="TIGR03725">
    <property type="entry name" value="T6A_YeaZ"/>
    <property type="match status" value="1"/>
</dbReference>
<dbReference type="GO" id="GO:0061711">
    <property type="term" value="F:tRNA N(6)-L-threonylcarbamoyladenine synthase activity"/>
    <property type="evidence" value="ECO:0007669"/>
    <property type="project" value="UniProtKB-EC"/>
</dbReference>
<organism evidence="2 3">
    <name type="scientific">Lyngbya confervoides BDU141951</name>
    <dbReference type="NCBI Taxonomy" id="1574623"/>
    <lineage>
        <taxon>Bacteria</taxon>
        <taxon>Bacillati</taxon>
        <taxon>Cyanobacteriota</taxon>
        <taxon>Cyanophyceae</taxon>
        <taxon>Oscillatoriophycideae</taxon>
        <taxon>Oscillatoriales</taxon>
        <taxon>Microcoleaceae</taxon>
        <taxon>Lyngbya</taxon>
    </lineage>
</organism>
<dbReference type="InterPro" id="IPR043129">
    <property type="entry name" value="ATPase_NBD"/>
</dbReference>
<comment type="caution">
    <text evidence="2">The sequence shown here is derived from an EMBL/GenBank/DDBJ whole genome shotgun (WGS) entry which is preliminary data.</text>
</comment>
<feature type="domain" description="Gcp-like" evidence="1">
    <location>
        <begin position="55"/>
        <end position="135"/>
    </location>
</feature>
<sequence length="208" mass="22730">MPQNQQWILALDTTGARLNLALDSGTGQTRSQSLPLGRDLSTDLHTQLQQFVSPLSWEEMAAIAVLTGPGSYTGSRIGVVTARTLAQMLQVPLYGYSTLALAAAISAEPGAIAVSIPAQRHHVYGGVYQVEDARLYPTPLVADRNISILHWEAFLKIYETPLPHCQFEFSEDNSLKLVQRMTAIARQQLNSGQLGDWSRVLPAYGKPS</sequence>
<dbReference type="EC" id="2.3.1.234" evidence="2"/>
<keyword evidence="2" id="KW-0808">Transferase</keyword>
<protein>
    <submittedName>
        <fullName evidence="2">tRNA (Adenosine(37)-N6)-threonylcarbamoyltransferase complex dimerization subunit type 1 TsaB</fullName>
        <ecNumber evidence="2">2.3.1.234</ecNumber>
    </submittedName>
</protein>
<dbReference type="AlphaFoldDB" id="A0ABD4T3U8"/>
<dbReference type="Proteomes" id="UP000031561">
    <property type="component" value="Unassembled WGS sequence"/>
</dbReference>
<keyword evidence="3" id="KW-1185">Reference proteome</keyword>
<dbReference type="RefSeq" id="WP_166274930.1">
    <property type="nucleotide sequence ID" value="NZ_JTHE03000061.1"/>
</dbReference>
<name>A0ABD4T3U8_9CYAN</name>
<keyword evidence="2" id="KW-0012">Acyltransferase</keyword>
<gene>
    <name evidence="2" type="primary">tsaB</name>
    <name evidence="2" type="ORF">QQ91_0010700</name>
</gene>
<dbReference type="InterPro" id="IPR000905">
    <property type="entry name" value="Gcp-like_dom"/>
</dbReference>
<proteinExistence type="predicted"/>
<dbReference type="EMBL" id="JTHE03000061">
    <property type="protein sequence ID" value="MCM1983285.1"/>
    <property type="molecule type" value="Genomic_DNA"/>
</dbReference>
<reference evidence="2 3" key="1">
    <citation type="journal article" date="2015" name="Genome Announc.">
        <title>Draft Genome Sequence of Filamentous Marine Cyanobacterium Lyngbya confervoides Strain BDU141951.</title>
        <authorList>
            <person name="Chandrababunaidu M.M."/>
            <person name="Sen D."/>
            <person name="Tripathy S."/>
        </authorList>
    </citation>
    <scope>NUCLEOTIDE SEQUENCE [LARGE SCALE GENOMIC DNA]</scope>
    <source>
        <strain evidence="2 3">BDU141951</strain>
    </source>
</reference>
<evidence type="ECO:0000313" key="2">
    <source>
        <dbReference type="EMBL" id="MCM1983285.1"/>
    </source>
</evidence>
<dbReference type="Gene3D" id="3.30.420.40">
    <property type="match status" value="2"/>
</dbReference>
<dbReference type="InterPro" id="IPR022496">
    <property type="entry name" value="T6A_TsaB"/>
</dbReference>